<evidence type="ECO:0000256" key="1">
    <source>
        <dbReference type="SAM" id="MobiDB-lite"/>
    </source>
</evidence>
<dbReference type="Pfam" id="PF17966">
    <property type="entry name" value="Muc_B2"/>
    <property type="match status" value="2"/>
</dbReference>
<feature type="domain" description="Mucin binding" evidence="2">
    <location>
        <begin position="2760"/>
        <end position="2835"/>
    </location>
</feature>
<feature type="domain" description="Mucin binding" evidence="2">
    <location>
        <begin position="1379"/>
        <end position="1458"/>
    </location>
</feature>
<feature type="compositionally biased region" description="Low complexity" evidence="1">
    <location>
        <begin position="2172"/>
        <end position="2182"/>
    </location>
</feature>
<accession>A0A4Z0S0G0</accession>
<feature type="domain" description="Mucin binding" evidence="2">
    <location>
        <begin position="1830"/>
        <end position="1912"/>
    </location>
</feature>
<comment type="caution">
    <text evidence="4">The sequence shown here is derived from an EMBL/GenBank/DDBJ whole genome shotgun (WGS) entry which is preliminary data.</text>
</comment>
<dbReference type="Pfam" id="PF17965">
    <property type="entry name" value="MucBP_2"/>
    <property type="match status" value="6"/>
</dbReference>
<dbReference type="RefSeq" id="WP_135518446.1">
    <property type="nucleotide sequence ID" value="NZ_PVSN01000020.1"/>
</dbReference>
<protein>
    <recommendedName>
        <fullName evidence="6">Gram-positive cocci surface proteins LPxTG domain-containing protein</fullName>
    </recommendedName>
</protein>
<feature type="compositionally biased region" description="Basic and acidic residues" evidence="1">
    <location>
        <begin position="2154"/>
        <end position="2171"/>
    </location>
</feature>
<feature type="domain" description="Mub B2-like" evidence="3">
    <location>
        <begin position="1697"/>
        <end position="1827"/>
    </location>
</feature>
<evidence type="ECO:0000259" key="3">
    <source>
        <dbReference type="Pfam" id="PF17966"/>
    </source>
</evidence>
<dbReference type="InterPro" id="IPR041558">
    <property type="entry name" value="MucBP_2"/>
</dbReference>
<name>A0A4Z0S0G0_WEICO</name>
<dbReference type="OrthoDB" id="2149791at2"/>
<reference evidence="4 5" key="1">
    <citation type="submission" date="2018-03" db="EMBL/GenBank/DDBJ databases">
        <title>Genome sequencing of Weissella confusa isolates.</title>
        <authorList>
            <person name="Kajala I."/>
            <person name="Baruah R."/>
            <person name="Bergsveinson J."/>
            <person name="Juvonen R."/>
            <person name="Ziola B."/>
        </authorList>
    </citation>
    <scope>NUCLEOTIDE SEQUENCE [LARGE SCALE GENOMIC DNA]</scope>
    <source>
        <strain evidence="4 5">VTT E-062653</strain>
    </source>
</reference>
<evidence type="ECO:0000313" key="4">
    <source>
        <dbReference type="EMBL" id="TGE74411.1"/>
    </source>
</evidence>
<feature type="region of interest" description="Disordered" evidence="1">
    <location>
        <begin position="2139"/>
        <end position="2206"/>
    </location>
</feature>
<feature type="domain" description="Mucin binding" evidence="2">
    <location>
        <begin position="2252"/>
        <end position="2322"/>
    </location>
</feature>
<sequence>MTQIKKLLTETNNMPGYSYTIKVTSGTDVANYQDVSELTDAEMTATGQTVEVVFAPDPQKLVIKYNLLDNGKTSTMTVGNVPNLPTQFTDGFSDTTINYVKNQLTDADLKVPGYTYTIQIVDKVYATFSDAPVYKTIAEAAAVMALYDHDDDFDQQIIVTYTKSTNQKARLTGLVDDNGHAKADILGDGGHGVTGEQIKFAGITDADLQRKGYTAVLVQKVGNVETPYANLNSLPTYTADDDDEQIFTVEYTPKAQNVPVVTEGLPNNLMPSVPGLSGVTDGDYVLPDAEQLAALTVAGYHITGYKLVGANGDETIKSFDATGFAGQKLALNTNPKSDSDLKYTQFVVTYAPDMQQAKVIVMAKDNSAAAKTYESEAGVTGGDIVFKNVTDADLQIPGYSYVVKTSADKDSQYQTLADAEQAMSKFDNTVNGTATTDSNEQTYTVTYTPLDQSINIVAQGLPTAKTWPTKALTGVTDGQYVGVPTADALHVDGYDYKIYPVGDHTKDVSLADLTAGKFTMNGDKLAVSGYDVVYTAKDATAQIKYVFDGTAKPSDATKAKLPANGTIAGKTDGAYPDTKIAEIPGYTVVVTWNGTATGSYVGKTWSGTFTAADNAGTNSVYTVTYTPTLQNIKVNYSVDTQYTADSFTVPSQPVTQISTDYGYQVTSISTPGYAIESVMGKAVSTALPKSADGNYYVLDENTLISLDLKNVTFTGEATIDNKYRDDKTNQINYAIVLVPTQQQADVTYHFANSNPNEAAVAKVTEVGKAKDATTFTNNQTVYTDHDYNITVPKIDGYDVTIVENVTSKSIVTEKPTKLAANQTVVDNADGTYTVLTTTKDVKGAYTLDNTTLSATMHAADASYVVTYTPTTQKVKVTYDVSKLSKTEQKLVDAPADGAITGATDMAYADKEVVSADETVDYTKIAHKTGYTYALMANNEVVKDAKGNPITGMTTDFDLNDLPGTMTLTDGTLTVPEFTVVYTADKQDQIVTIDYADVPVLNKDSVVLTNHANSSDELAQIDLSKYVVDGYDMYVDGELVADQVKPSIVAETADTNDLTDGKDATPQTHKVTFVAKAVQKATLKYANYPKSAGTKADVVIDDGVSDTDIKFNVTADDLAVPGYSYVITRLLDDGKVKLDSEGHVIDEQTSDAENPIKATFTRDTSDNQTYVVTYTALKQPVTVQVVDDDNSGAQIDLAAVKDADKAWDSDTDAPLTYTTDQATALLKQLNKGTDLTVAKIDGADVDTKVGANVITIHVKHATKAISQTVTMDTSAVYGKNGLATDGQSVGTVKSQTATLTGTEDLYTGEVIAWDNPSVTLTVDVPAKAGYTPGLTTPDGATLTGETVTLTKDFPANVDFATLDTTFNPVVTYTADKKSSTVSFVDETQPGTTFADMTKNQMALPDGVTDAKINFKSVTDMIADLEAKGYVVDTTKTTLPTDATFNADNNDNQFTVYLKHDIKAAIDAPETVTGTITYTGATQNPAPVTQTGTVTRHYSVDAVTGEEITSGTNYADPTKFKASTYQDATGDIDSVNATGTVVTFKTVATPAYDAATKTHDELKGYAVNTPEVTMTTSLGTDGKFESTYTAVPQDALVNFVDVTDGGKSIAGLNIWGTTNGGAIKWEGTEEQTEFGVAIAPEQLKTVADIVKSLEAKGYVVVTNPVGADGTASDKSGVIQWDNDPDAKQSITVTLKHGVTKKSESKTVTEAVHYTGYTGSDDATKAKLADVVKDADVTRTFYVDNVTNEEVTASTKGLTLGDYGKDADAPVFTLKSDDATASVDATTGTVTFTTVTSPDVEGYDVDKAAVTTTAKYGENPTATTVTYTPEVATAGITFIDDVTGQPIHNDVITGQTDAKMTYDVAEALKKLNEDPKFSNGLTIVSDNFTGTDAVFDNQTDTATVTSQNFVVHVKHVTERHKETVTTTNKVKIVTKVGDDVTTTDGTPVTGTITREYTYDPVTKTEIPTENVGNSTYYTTPDGPTYTVSDGKTDVHVDQTGKVTFDVPSDDKPGYTKTVQNDGATYDNPDGETTITYTANPANATVTLIDDVTGKVLGTVTLTGVTDQVVDFATADKAVADQEAAGYHVVNNQYDAAKASGEKFDVNADTDGATQHWTVHFNHKTTKQESTTPVKKTTTFVVDGTTGAHDPITQTGEVTKHYPGDATKKGDDAKTPIDPTDTTDFTNETGDGYPDKPTYTSDNTTPDGTPGLTGVTPQGDPIFDDVTYPNVPGYTPSEPVTDADGNQVVTYKPMTQTAKVVYKDKLTDTVLHTDTPSGLTDRTIDYSTADEIADLVKAGYALVSDGFKPGATYKPSDNTFYVILNHAVEPGTETETVTKKITYVVDGGDPSKAPAPVDQTVTVERKFAVDKVTGHEIPDGDVTSDNYTGGFPDSYKTTGDDNDGDVVNDKTGDVTFNDVTTPEIPGYTAKVTTPAAPGSFAHNDVTEVVTYTPNDQTVKVHYDNTNLTPNQQNSVPNGDSDFTMTGKTDTPYDTATVTGGPTTVPAVPGYTFTVTSNGKTIFTSDDDNPTYDFKTVTDGHNFTVTDTGLTDGDYTITYAPKTVTGQVVIIDDATGKPVQTDELTGKTDADVVYDSAATIKNFTDKGYVLVSNDLSDAKTYNADDTKNHFEIHLKHDTADGTGTPTTTVRHTTIKTPDGKTTTVEQVVEVTPHYSVDRVTGERVPDDDLNDKTKYDNTETPWFEKNDKTSDGTVGVTDFDKNTGTPTFGDVDVPNVPGYTVVRTPNDPAKPNGDQTVTYTANDAKARVVYVDDTTNATLRTDDLDGVTDAEIDYNSDDVIKDYESKGYVLVSDGFAEGTQYDATDDSEADSQVFVVHLKHDTQDDTGTPRMTVRHTTITTPDGKTTTVEQVVEVTPHYSVDKVTVNAYLMMI</sequence>
<dbReference type="Gene3D" id="2.60.40.4300">
    <property type="match status" value="2"/>
</dbReference>
<dbReference type="InterPro" id="IPR041495">
    <property type="entry name" value="Mub_B2"/>
</dbReference>
<organism evidence="4 5">
    <name type="scientific">Weissella confusa</name>
    <name type="common">Lactobacillus confusus</name>
    <dbReference type="NCBI Taxonomy" id="1583"/>
    <lineage>
        <taxon>Bacteria</taxon>
        <taxon>Bacillati</taxon>
        <taxon>Bacillota</taxon>
        <taxon>Bacilli</taxon>
        <taxon>Lactobacillales</taxon>
        <taxon>Lactobacillaceae</taxon>
        <taxon>Weissella</taxon>
    </lineage>
</organism>
<feature type="domain" description="Mub B2-like" evidence="3">
    <location>
        <begin position="2326"/>
        <end position="2450"/>
    </location>
</feature>
<dbReference type="Gene3D" id="3.10.20.470">
    <property type="match status" value="7"/>
</dbReference>
<feature type="domain" description="Mucin binding" evidence="2">
    <location>
        <begin position="2039"/>
        <end position="2119"/>
    </location>
</feature>
<evidence type="ECO:0000259" key="2">
    <source>
        <dbReference type="Pfam" id="PF17965"/>
    </source>
</evidence>
<evidence type="ECO:0008006" key="6">
    <source>
        <dbReference type="Google" id="ProtNLM"/>
    </source>
</evidence>
<proteinExistence type="predicted"/>
<dbReference type="Proteomes" id="UP000297646">
    <property type="component" value="Unassembled WGS sequence"/>
</dbReference>
<feature type="compositionally biased region" description="Polar residues" evidence="1">
    <location>
        <begin position="2194"/>
        <end position="2203"/>
    </location>
</feature>
<feature type="region of interest" description="Disordered" evidence="1">
    <location>
        <begin position="2675"/>
        <end position="2704"/>
    </location>
</feature>
<feature type="region of interest" description="Disordered" evidence="1">
    <location>
        <begin position="2636"/>
        <end position="2655"/>
    </location>
</feature>
<gene>
    <name evidence="4" type="ORF">C6P11_02920</name>
</gene>
<dbReference type="EMBL" id="PVSN01000020">
    <property type="protein sequence ID" value="TGE74411.1"/>
    <property type="molecule type" value="Genomic_DNA"/>
</dbReference>
<feature type="domain" description="Mucin binding" evidence="2">
    <location>
        <begin position="2563"/>
        <end position="2631"/>
    </location>
</feature>
<evidence type="ECO:0000313" key="5">
    <source>
        <dbReference type="Proteomes" id="UP000297646"/>
    </source>
</evidence>